<evidence type="ECO:0000313" key="3">
    <source>
        <dbReference type="Proteomes" id="UP000823941"/>
    </source>
</evidence>
<comment type="caution">
    <text evidence="2">The sequence shown here is derived from an EMBL/GenBank/DDBJ whole genome shotgun (WGS) entry which is preliminary data.</text>
</comment>
<sequence>MSSNRSTRHSTERSAASSRSSTGKSVRGQPADVNEPPTGAHVVRPADDDRLRSGGSRTQSESRAVPTTGHSSLGSNGRYVVL</sequence>
<evidence type="ECO:0000313" key="2">
    <source>
        <dbReference type="EMBL" id="KAG7294767.1"/>
    </source>
</evidence>
<reference evidence="2 3" key="1">
    <citation type="submission" date="2021-06" db="EMBL/GenBank/DDBJ databases">
        <title>A haploid diamondback moth (Plutella xylostella L.) genome assembly resolves 31 chromosomes and identifies a diamide resistance mutation.</title>
        <authorList>
            <person name="Ward C.M."/>
            <person name="Perry K.D."/>
            <person name="Baker G."/>
            <person name="Powis K."/>
            <person name="Heckel D.G."/>
            <person name="Baxter S.W."/>
        </authorList>
    </citation>
    <scope>NUCLEOTIDE SEQUENCE [LARGE SCALE GENOMIC DNA]</scope>
    <source>
        <strain evidence="2 3">LV</strain>
        <tissue evidence="2">Single pupa</tissue>
    </source>
</reference>
<feature type="compositionally biased region" description="Low complexity" evidence="1">
    <location>
        <begin position="13"/>
        <end position="22"/>
    </location>
</feature>
<keyword evidence="3" id="KW-1185">Reference proteome</keyword>
<evidence type="ECO:0000256" key="1">
    <source>
        <dbReference type="SAM" id="MobiDB-lite"/>
    </source>
</evidence>
<feature type="region of interest" description="Disordered" evidence="1">
    <location>
        <begin position="1"/>
        <end position="82"/>
    </location>
</feature>
<name>A0ABQ7PP51_PLUXY</name>
<dbReference type="EMBL" id="JAHIBW010000187">
    <property type="protein sequence ID" value="KAG7294767.1"/>
    <property type="molecule type" value="Genomic_DNA"/>
</dbReference>
<accession>A0ABQ7PP51</accession>
<dbReference type="Proteomes" id="UP000823941">
    <property type="component" value="Unassembled WGS sequence"/>
</dbReference>
<organism evidence="2 3">
    <name type="scientific">Plutella xylostella</name>
    <name type="common">Diamondback moth</name>
    <name type="synonym">Plutella maculipennis</name>
    <dbReference type="NCBI Taxonomy" id="51655"/>
    <lineage>
        <taxon>Eukaryota</taxon>
        <taxon>Metazoa</taxon>
        <taxon>Ecdysozoa</taxon>
        <taxon>Arthropoda</taxon>
        <taxon>Hexapoda</taxon>
        <taxon>Insecta</taxon>
        <taxon>Pterygota</taxon>
        <taxon>Neoptera</taxon>
        <taxon>Endopterygota</taxon>
        <taxon>Lepidoptera</taxon>
        <taxon>Glossata</taxon>
        <taxon>Ditrysia</taxon>
        <taxon>Yponomeutoidea</taxon>
        <taxon>Plutellidae</taxon>
        <taxon>Plutella</taxon>
    </lineage>
</organism>
<proteinExistence type="predicted"/>
<protein>
    <submittedName>
        <fullName evidence="2">Uncharacterized protein</fullName>
    </submittedName>
</protein>
<gene>
    <name evidence="2" type="ORF">JYU34_022864</name>
</gene>